<dbReference type="eggNOG" id="ENOG502SPMA">
    <property type="taxonomic scope" value="Eukaryota"/>
</dbReference>
<gene>
    <name evidence="2" type="ORF">LPMP_281620</name>
</gene>
<keyword evidence="3" id="KW-1185">Reference proteome</keyword>
<dbReference type="Proteomes" id="UP000063063">
    <property type="component" value="Chromosome 28"/>
</dbReference>
<name>A0A088RV56_LEIPA</name>
<dbReference type="RefSeq" id="XP_010700502.1">
    <property type="nucleotide sequence ID" value="XM_010702200.1"/>
</dbReference>
<accession>A0A088RV56</accession>
<reference evidence="2 3" key="1">
    <citation type="journal article" date="2015" name="Sci. Rep.">
        <title>The genome of Leishmania panamensis: insights into genomics of the L. (Viannia) subgenus.</title>
        <authorList>
            <person name="Llanes A."/>
            <person name="Restrepo C.M."/>
            <person name="Vecchio G.D."/>
            <person name="Anguizola F.J."/>
            <person name="Lleonart R."/>
        </authorList>
    </citation>
    <scope>NUCLEOTIDE SEQUENCE [LARGE SCALE GENOMIC DNA]</scope>
    <source>
        <strain evidence="2 3">MHOM/PA/94/PSC-1</strain>
    </source>
</reference>
<organism evidence="2 3">
    <name type="scientific">Leishmania panamensis</name>
    <dbReference type="NCBI Taxonomy" id="5679"/>
    <lineage>
        <taxon>Eukaryota</taxon>
        <taxon>Discoba</taxon>
        <taxon>Euglenozoa</taxon>
        <taxon>Kinetoplastea</taxon>
        <taxon>Metakinetoplastina</taxon>
        <taxon>Trypanosomatida</taxon>
        <taxon>Trypanosomatidae</taxon>
        <taxon>Leishmaniinae</taxon>
        <taxon>Leishmania</taxon>
        <taxon>Leishmania guyanensis species complex</taxon>
    </lineage>
</organism>
<sequence>MAPKAHPDPMARGPSSSSKSTADPMLQGTYEQDESNDVELSTDEIAAFEGRLEHQRGGGQSAAALNVSRTRESGVSRRLSAPVASHAHQPHPSSTTSLSAAPNAADTAWASSHRAADRGMSEEERAAQIQHGADVEDVRRLEDRFGGGNDDDSDDETVARWRKMGL</sequence>
<evidence type="ECO:0000313" key="2">
    <source>
        <dbReference type="EMBL" id="AIN99795.1"/>
    </source>
</evidence>
<feature type="compositionally biased region" description="Polar residues" evidence="1">
    <location>
        <begin position="91"/>
        <end position="100"/>
    </location>
</feature>
<dbReference type="VEuPathDB" id="TriTrypDB:LPMP_281620"/>
<feature type="compositionally biased region" description="Basic and acidic residues" evidence="1">
    <location>
        <begin position="114"/>
        <end position="126"/>
    </location>
</feature>
<evidence type="ECO:0000313" key="3">
    <source>
        <dbReference type="Proteomes" id="UP000063063"/>
    </source>
</evidence>
<feature type="region of interest" description="Disordered" evidence="1">
    <location>
        <begin position="1"/>
        <end position="166"/>
    </location>
</feature>
<dbReference type="VEuPathDB" id="TriTrypDB:LPAL13_280022500"/>
<protein>
    <submittedName>
        <fullName evidence="2">Uncharacterized protein</fullName>
    </submittedName>
</protein>
<dbReference type="OrthoDB" id="267665at2759"/>
<feature type="compositionally biased region" description="Acidic residues" evidence="1">
    <location>
        <begin position="31"/>
        <end position="42"/>
    </location>
</feature>
<proteinExistence type="predicted"/>
<dbReference type="EMBL" id="CP009397">
    <property type="protein sequence ID" value="AIN99795.1"/>
    <property type="molecule type" value="Genomic_DNA"/>
</dbReference>
<dbReference type="GeneID" id="22576607"/>
<feature type="compositionally biased region" description="Basic and acidic residues" evidence="1">
    <location>
        <begin position="133"/>
        <end position="145"/>
    </location>
</feature>
<dbReference type="KEGG" id="lpan:LPMP_281620"/>
<dbReference type="AlphaFoldDB" id="A0A088RV56"/>
<evidence type="ECO:0000256" key="1">
    <source>
        <dbReference type="SAM" id="MobiDB-lite"/>
    </source>
</evidence>